<dbReference type="Gene3D" id="2.30.110.10">
    <property type="entry name" value="Electron Transport, Fmn-binding Protein, Chain A"/>
    <property type="match status" value="1"/>
</dbReference>
<dbReference type="NCBIfam" id="TIGR00026">
    <property type="entry name" value="hi_GC_TIGR00026"/>
    <property type="match status" value="1"/>
</dbReference>
<dbReference type="GO" id="GO:0016491">
    <property type="term" value="F:oxidoreductase activity"/>
    <property type="evidence" value="ECO:0007669"/>
    <property type="project" value="InterPro"/>
</dbReference>
<dbReference type="GO" id="GO:0005886">
    <property type="term" value="C:plasma membrane"/>
    <property type="evidence" value="ECO:0007669"/>
    <property type="project" value="TreeGrafter"/>
</dbReference>
<dbReference type="Pfam" id="PF04075">
    <property type="entry name" value="F420H2_quin_red"/>
    <property type="match status" value="1"/>
</dbReference>
<gene>
    <name evidence="3" type="ORF">UFOPK1762_01779</name>
</gene>
<protein>
    <submittedName>
        <fullName evidence="3">Unannotated protein</fullName>
    </submittedName>
</protein>
<dbReference type="PANTHER" id="PTHR39428">
    <property type="entry name" value="F420H(2)-DEPENDENT QUINONE REDUCTASE RV1261C"/>
    <property type="match status" value="1"/>
</dbReference>
<proteinExistence type="inferred from homology"/>
<dbReference type="EMBL" id="CAEZTY010000103">
    <property type="protein sequence ID" value="CAB4598577.1"/>
    <property type="molecule type" value="Genomic_DNA"/>
</dbReference>
<accession>A0A6J6GBQ7</accession>
<dbReference type="InterPro" id="IPR004378">
    <property type="entry name" value="F420H2_quin_Rdtase"/>
</dbReference>
<dbReference type="PANTHER" id="PTHR39428:SF1">
    <property type="entry name" value="F420H(2)-DEPENDENT QUINONE REDUCTASE RV1261C"/>
    <property type="match status" value="1"/>
</dbReference>
<evidence type="ECO:0000313" key="3">
    <source>
        <dbReference type="EMBL" id="CAB4598577.1"/>
    </source>
</evidence>
<comment type="catalytic activity">
    <reaction evidence="2">
        <text>oxidized coenzyme F420-(gamma-L-Glu)(n) + a quinol + H(+) = reduced coenzyme F420-(gamma-L-Glu)(n) + a quinone</text>
        <dbReference type="Rhea" id="RHEA:39663"/>
        <dbReference type="Rhea" id="RHEA-COMP:12939"/>
        <dbReference type="Rhea" id="RHEA-COMP:14378"/>
        <dbReference type="ChEBI" id="CHEBI:15378"/>
        <dbReference type="ChEBI" id="CHEBI:24646"/>
        <dbReference type="ChEBI" id="CHEBI:132124"/>
        <dbReference type="ChEBI" id="CHEBI:133980"/>
        <dbReference type="ChEBI" id="CHEBI:139511"/>
    </reaction>
</comment>
<sequence>MRTMNDELNDFNQQIMDEFRANAGNVGGHFEGRPMTIVHHVGAKSGIVRHAPLVYLPNGDDVVIFASKGGQPTNPDWYHNLIANPDTQIELGADIVPVHVREATGAERDELFDRQKTASPVFAEYEAATTRVIPVLVLEPR</sequence>
<evidence type="ECO:0000256" key="2">
    <source>
        <dbReference type="ARBA" id="ARBA00049106"/>
    </source>
</evidence>
<reference evidence="3" key="1">
    <citation type="submission" date="2020-05" db="EMBL/GenBank/DDBJ databases">
        <authorList>
            <person name="Chiriac C."/>
            <person name="Salcher M."/>
            <person name="Ghai R."/>
            <person name="Kavagutti S V."/>
        </authorList>
    </citation>
    <scope>NUCLEOTIDE SEQUENCE</scope>
</reference>
<organism evidence="3">
    <name type="scientific">freshwater metagenome</name>
    <dbReference type="NCBI Taxonomy" id="449393"/>
    <lineage>
        <taxon>unclassified sequences</taxon>
        <taxon>metagenomes</taxon>
        <taxon>ecological metagenomes</taxon>
    </lineage>
</organism>
<evidence type="ECO:0000256" key="1">
    <source>
        <dbReference type="ARBA" id="ARBA00008710"/>
    </source>
</evidence>
<dbReference type="AlphaFoldDB" id="A0A6J6GBQ7"/>
<dbReference type="GO" id="GO:0070967">
    <property type="term" value="F:coenzyme F420 binding"/>
    <property type="evidence" value="ECO:0007669"/>
    <property type="project" value="TreeGrafter"/>
</dbReference>
<comment type="similarity">
    <text evidence="1">Belongs to the F420H(2)-dependent quinone reductase family.</text>
</comment>
<dbReference type="InterPro" id="IPR012349">
    <property type="entry name" value="Split_barrel_FMN-bd"/>
</dbReference>
<name>A0A6J6GBQ7_9ZZZZ</name>